<comment type="subcellular location">
    <subcellularLocation>
        <location evidence="1">Membrane</location>
        <topology evidence="1">Multi-pass membrane protein</topology>
    </subcellularLocation>
</comment>
<evidence type="ECO:0000256" key="5">
    <source>
        <dbReference type="ARBA" id="ARBA00022989"/>
    </source>
</evidence>
<dbReference type="PANTHER" id="PTHR31086">
    <property type="entry name" value="ALUMINUM-ACTIVATED MALATE TRANSPORTER 10"/>
    <property type="match status" value="1"/>
</dbReference>
<keyword evidence="4" id="KW-0812">Transmembrane</keyword>
<organism evidence="9 10">
    <name type="scientific">Cinnamomum micranthum f. kanehirae</name>
    <dbReference type="NCBI Taxonomy" id="337451"/>
    <lineage>
        <taxon>Eukaryota</taxon>
        <taxon>Viridiplantae</taxon>
        <taxon>Streptophyta</taxon>
        <taxon>Embryophyta</taxon>
        <taxon>Tracheophyta</taxon>
        <taxon>Spermatophyta</taxon>
        <taxon>Magnoliopsida</taxon>
        <taxon>Magnoliidae</taxon>
        <taxon>Laurales</taxon>
        <taxon>Lauraceae</taxon>
        <taxon>Cinnamomum</taxon>
    </lineage>
</organism>
<evidence type="ECO:0000256" key="3">
    <source>
        <dbReference type="ARBA" id="ARBA00022448"/>
    </source>
</evidence>
<dbReference type="STRING" id="337451.A0A3S3QNW4"/>
<dbReference type="GO" id="GO:0016020">
    <property type="term" value="C:membrane"/>
    <property type="evidence" value="ECO:0007669"/>
    <property type="project" value="UniProtKB-SubCell"/>
</dbReference>
<dbReference type="EMBL" id="QPKB01000006">
    <property type="protein sequence ID" value="RWR87386.1"/>
    <property type="molecule type" value="Genomic_DNA"/>
</dbReference>
<keyword evidence="3" id="KW-0813">Transport</keyword>
<dbReference type="GO" id="GO:0015743">
    <property type="term" value="P:malate transport"/>
    <property type="evidence" value="ECO:0007669"/>
    <property type="project" value="InterPro"/>
</dbReference>
<comment type="similarity">
    <text evidence="2">Belongs to the aromatic acid exporter (TC 2.A.85) family.</text>
</comment>
<keyword evidence="5" id="KW-1133">Transmembrane helix</keyword>
<evidence type="ECO:0000256" key="1">
    <source>
        <dbReference type="ARBA" id="ARBA00004141"/>
    </source>
</evidence>
<evidence type="ECO:0000256" key="8">
    <source>
        <dbReference type="ARBA" id="ARBA00023303"/>
    </source>
</evidence>
<keyword evidence="8" id="KW-0407">Ion channel</keyword>
<accession>A0A3S3QNW4</accession>
<proteinExistence type="inferred from homology"/>
<sequence length="215" mass="24312">MHTRCWSSGKGTLGTRKQHKQVVPLLPRLNTPIISMRPYRISMPPSNHNHDSSLAPTTGTPTTFSKHNKDSLIICPITNDTDKKELRTTLSNIAITSLEFSEVLPFAAFASLLVEMVVRLELVIEQVVELGKMACFKEFDEEPDIEIIVSRKRKHFDSPHLAQKQKSEVCQIKFTLLMLTLLYEGKRNIYHKTKATDSSADLIYTVVSLSSDNEN</sequence>
<evidence type="ECO:0000256" key="6">
    <source>
        <dbReference type="ARBA" id="ARBA00023065"/>
    </source>
</evidence>
<reference evidence="9 10" key="1">
    <citation type="journal article" date="2019" name="Nat. Plants">
        <title>Stout camphor tree genome fills gaps in understanding of flowering plant genome evolution.</title>
        <authorList>
            <person name="Chaw S.M."/>
            <person name="Liu Y.C."/>
            <person name="Wu Y.W."/>
            <person name="Wang H.Y."/>
            <person name="Lin C.I."/>
            <person name="Wu C.S."/>
            <person name="Ke H.M."/>
            <person name="Chang L.Y."/>
            <person name="Hsu C.Y."/>
            <person name="Yang H.T."/>
            <person name="Sudianto E."/>
            <person name="Hsu M.H."/>
            <person name="Wu K.P."/>
            <person name="Wang L.N."/>
            <person name="Leebens-Mack J.H."/>
            <person name="Tsai I.J."/>
        </authorList>
    </citation>
    <scope>NUCLEOTIDE SEQUENCE [LARGE SCALE GENOMIC DNA]</scope>
    <source>
        <strain evidence="10">cv. Chaw 1501</strain>
        <tissue evidence="9">Young leaves</tissue>
    </source>
</reference>
<evidence type="ECO:0000256" key="7">
    <source>
        <dbReference type="ARBA" id="ARBA00023136"/>
    </source>
</evidence>
<gene>
    <name evidence="9" type="ORF">CKAN_01632700</name>
</gene>
<dbReference type="InterPro" id="IPR020966">
    <property type="entry name" value="ALMT"/>
</dbReference>
<name>A0A3S3QNW4_9MAGN</name>
<comment type="caution">
    <text evidence="9">The sequence shown here is derived from an EMBL/GenBank/DDBJ whole genome shotgun (WGS) entry which is preliminary data.</text>
</comment>
<dbReference type="Proteomes" id="UP000283530">
    <property type="component" value="Unassembled WGS sequence"/>
</dbReference>
<dbReference type="AlphaFoldDB" id="A0A3S3QNW4"/>
<evidence type="ECO:0000256" key="2">
    <source>
        <dbReference type="ARBA" id="ARBA00007079"/>
    </source>
</evidence>
<dbReference type="OrthoDB" id="1938633at2759"/>
<protein>
    <submittedName>
        <fullName evidence="9">Aluminum-activated malate transporter 12-like protein isoform X1</fullName>
    </submittedName>
</protein>
<evidence type="ECO:0000313" key="10">
    <source>
        <dbReference type="Proteomes" id="UP000283530"/>
    </source>
</evidence>
<dbReference type="GO" id="GO:0034220">
    <property type="term" value="P:monoatomic ion transmembrane transport"/>
    <property type="evidence" value="ECO:0007669"/>
    <property type="project" value="UniProtKB-KW"/>
</dbReference>
<keyword evidence="7" id="KW-0472">Membrane</keyword>
<dbReference type="Pfam" id="PF11744">
    <property type="entry name" value="ALMT"/>
    <property type="match status" value="1"/>
</dbReference>
<keyword evidence="6" id="KW-0406">Ion transport</keyword>
<evidence type="ECO:0000313" key="9">
    <source>
        <dbReference type="EMBL" id="RWR87386.1"/>
    </source>
</evidence>
<keyword evidence="10" id="KW-1185">Reference proteome</keyword>
<evidence type="ECO:0000256" key="4">
    <source>
        <dbReference type="ARBA" id="ARBA00022692"/>
    </source>
</evidence>